<dbReference type="OrthoDB" id="1995281at2759"/>
<evidence type="ECO:0000313" key="2">
    <source>
        <dbReference type="EMBL" id="KAF5195582.1"/>
    </source>
</evidence>
<protein>
    <submittedName>
        <fullName evidence="2">G-type lectin S-receptor-like serine/threonine-protein kinase</fullName>
    </submittedName>
</protein>
<accession>A0A7J6WHM9</accession>
<name>A0A7J6WHM9_THATH</name>
<evidence type="ECO:0000313" key="3">
    <source>
        <dbReference type="Proteomes" id="UP000554482"/>
    </source>
</evidence>
<keyword evidence="2" id="KW-0675">Receptor</keyword>
<dbReference type="EMBL" id="JABWDY010017118">
    <property type="protein sequence ID" value="KAF5195582.1"/>
    <property type="molecule type" value="Genomic_DNA"/>
</dbReference>
<dbReference type="GO" id="GO:0030246">
    <property type="term" value="F:carbohydrate binding"/>
    <property type="evidence" value="ECO:0007669"/>
    <property type="project" value="UniProtKB-KW"/>
</dbReference>
<gene>
    <name evidence="2" type="ORF">FRX31_014829</name>
</gene>
<comment type="caution">
    <text evidence="2">The sequence shown here is derived from an EMBL/GenBank/DDBJ whole genome shotgun (WGS) entry which is preliminary data.</text>
</comment>
<keyword evidence="2" id="KW-0430">Lectin</keyword>
<feature type="compositionally biased region" description="Polar residues" evidence="1">
    <location>
        <begin position="57"/>
        <end position="78"/>
    </location>
</feature>
<feature type="region of interest" description="Disordered" evidence="1">
    <location>
        <begin position="53"/>
        <end position="78"/>
    </location>
</feature>
<keyword evidence="3" id="KW-1185">Reference proteome</keyword>
<organism evidence="2 3">
    <name type="scientific">Thalictrum thalictroides</name>
    <name type="common">Rue-anemone</name>
    <name type="synonym">Anemone thalictroides</name>
    <dbReference type="NCBI Taxonomy" id="46969"/>
    <lineage>
        <taxon>Eukaryota</taxon>
        <taxon>Viridiplantae</taxon>
        <taxon>Streptophyta</taxon>
        <taxon>Embryophyta</taxon>
        <taxon>Tracheophyta</taxon>
        <taxon>Spermatophyta</taxon>
        <taxon>Magnoliopsida</taxon>
        <taxon>Ranunculales</taxon>
        <taxon>Ranunculaceae</taxon>
        <taxon>Thalictroideae</taxon>
        <taxon>Thalictrum</taxon>
    </lineage>
</organism>
<feature type="non-terminal residue" evidence="2">
    <location>
        <position position="1"/>
    </location>
</feature>
<dbReference type="GO" id="GO:0016301">
    <property type="term" value="F:kinase activity"/>
    <property type="evidence" value="ECO:0007669"/>
    <property type="project" value="UniProtKB-KW"/>
</dbReference>
<reference evidence="2 3" key="1">
    <citation type="submission" date="2020-06" db="EMBL/GenBank/DDBJ databases">
        <title>Transcriptomic and genomic resources for Thalictrum thalictroides and T. hernandezii: Facilitating candidate gene discovery in an emerging model plant lineage.</title>
        <authorList>
            <person name="Arias T."/>
            <person name="Riano-Pachon D.M."/>
            <person name="Di Stilio V.S."/>
        </authorList>
    </citation>
    <scope>NUCLEOTIDE SEQUENCE [LARGE SCALE GENOMIC DNA]</scope>
    <source>
        <strain evidence="3">cv. WT478/WT964</strain>
        <tissue evidence="2">Leaves</tissue>
    </source>
</reference>
<proteinExistence type="predicted"/>
<sequence>EISISSNCGDACLSDCECVASVYGLKEETAYCWILRSVEFGRFEDPGSTLFVKVDKNGSTPPNTRNGNSTKRSSSYRNKSQGLQTATNNFTQLLGASKNQHMYLILDHCHRRILKSREAWEMGPWWQ</sequence>
<keyword evidence="2" id="KW-0808">Transferase</keyword>
<dbReference type="AlphaFoldDB" id="A0A7J6WHM9"/>
<evidence type="ECO:0000256" key="1">
    <source>
        <dbReference type="SAM" id="MobiDB-lite"/>
    </source>
</evidence>
<keyword evidence="2" id="KW-0418">Kinase</keyword>
<dbReference type="Proteomes" id="UP000554482">
    <property type="component" value="Unassembled WGS sequence"/>
</dbReference>